<evidence type="ECO:0000256" key="1">
    <source>
        <dbReference type="SAM" id="Coils"/>
    </source>
</evidence>
<sequence>MPDAPETPAPVFAIRAFKTAIFGTPHDIEKTDEMPALEDERYHKTRRSSDAVGNPDGPLHVSSPTKPTGILLTPGTASNRRKTVSFGAEVVKDEAEGESGRPSSLPGKYPSPWTPKAVTSKSRRTATSLTNSLYEARSTTTANGKPAKHKRLSRKGSRADFVEGSGDVGVKPTVGEAKPNITDSEGEGDITIDLDKPRSRSGRYWKAEYDQFHEKTDYEMKKLIKYKRLARSYAKKKDFEAADLGRKLREERERVTEMEGKITGLAAQMAASRDCGDESYADRSDEIVKGLARQTALAVEYKGKVDRFQAALEEHGVTIGQEIPGTKKLASQRTEQIFAQVGQELKRARDQLQEINSLRLEVEELRVVLKGAELKAQKLGEERLSLSKDLEKTREDLERNDKRRIAREEKHKQREEKLVAQKNEYRERLLQAKAEHKAVEEKLKRPGDERETFGQEALNAKSRLASSTEITPGAFEKLEQRCLNQQKAIKDYERQIADLRSTARKNCGCTDGSHDEWQQQQRKTLRELRQAREEASNIRLERDTMRLELRDCRAEIRRLKARHQPPKQSENDIRSPRPRDGISHNSPNKHYKLHPAAEVSSTSVARGGPPANRASLPNAALLDISANHSYEDDVPKPQSPERARGGTRHHGRRYSLDSPSPILPSPEAFSPRITHGQVNAHDSPHPSFLNIPSSPPRMQLLSLPLRTTATPPSQIPPSRPGEGAGIRRYGSLRTTRVRTDIPPERLAAAKAKLEQRSAEKKELRAKAPQKENMVPGVDI</sequence>
<accession>A0A9P8RRF1</accession>
<gene>
    <name evidence="4" type="ORF">GP486_002751</name>
</gene>
<reference evidence="4" key="1">
    <citation type="submission" date="2021-03" db="EMBL/GenBank/DDBJ databases">
        <title>Comparative genomics and phylogenomic investigation of the class Geoglossomycetes provide insights into ecological specialization and systematics.</title>
        <authorList>
            <person name="Melie T."/>
            <person name="Pirro S."/>
            <person name="Miller A.N."/>
            <person name="Quandt A."/>
        </authorList>
    </citation>
    <scope>NUCLEOTIDE SEQUENCE</scope>
    <source>
        <strain evidence="4">CAQ_001_2017</strain>
    </source>
</reference>
<dbReference type="GO" id="GO:0051015">
    <property type="term" value="F:actin filament binding"/>
    <property type="evidence" value="ECO:0007669"/>
    <property type="project" value="TreeGrafter"/>
</dbReference>
<feature type="compositionally biased region" description="Basic residues" evidence="2">
    <location>
        <begin position="146"/>
        <end position="156"/>
    </location>
</feature>
<evidence type="ECO:0000313" key="4">
    <source>
        <dbReference type="EMBL" id="KAH0562567.1"/>
    </source>
</evidence>
<feature type="compositionally biased region" description="Polar residues" evidence="2">
    <location>
        <begin position="117"/>
        <end position="143"/>
    </location>
</feature>
<dbReference type="GO" id="GO:0016460">
    <property type="term" value="C:myosin II complex"/>
    <property type="evidence" value="ECO:0007669"/>
    <property type="project" value="TreeGrafter"/>
</dbReference>
<feature type="coiled-coil region" evidence="1">
    <location>
        <begin position="241"/>
        <end position="268"/>
    </location>
</feature>
<name>A0A9P8RRF1_9PEZI</name>
<dbReference type="Pfam" id="PF11500">
    <property type="entry name" value="Cut12"/>
    <property type="match status" value="1"/>
</dbReference>
<dbReference type="EMBL" id="JAGHQM010000325">
    <property type="protein sequence ID" value="KAH0562567.1"/>
    <property type="molecule type" value="Genomic_DNA"/>
</dbReference>
<evidence type="ECO:0000259" key="3">
    <source>
        <dbReference type="Pfam" id="PF11500"/>
    </source>
</evidence>
<dbReference type="PANTHER" id="PTHR45615">
    <property type="entry name" value="MYOSIN HEAVY CHAIN, NON-MUSCLE"/>
    <property type="match status" value="1"/>
</dbReference>
<dbReference type="Proteomes" id="UP000750711">
    <property type="component" value="Unassembled WGS sequence"/>
</dbReference>
<feature type="region of interest" description="Disordered" evidence="2">
    <location>
        <begin position="26"/>
        <end position="189"/>
    </location>
</feature>
<proteinExistence type="predicted"/>
<dbReference type="PANTHER" id="PTHR45615:SF40">
    <property type="entry name" value="MYOSIN HEAVY CHAIN, NON-MUSCLE"/>
    <property type="match status" value="1"/>
</dbReference>
<feature type="compositionally biased region" description="Basic and acidic residues" evidence="2">
    <location>
        <begin position="755"/>
        <end position="769"/>
    </location>
</feature>
<comment type="caution">
    <text evidence="4">The sequence shown here is derived from an EMBL/GenBank/DDBJ whole genome shotgun (WGS) entry which is preliminary data.</text>
</comment>
<evidence type="ECO:0000256" key="2">
    <source>
        <dbReference type="SAM" id="MobiDB-lite"/>
    </source>
</evidence>
<dbReference type="AlphaFoldDB" id="A0A9P8RRF1"/>
<feature type="compositionally biased region" description="Basic and acidic residues" evidence="2">
    <location>
        <begin position="569"/>
        <end position="582"/>
    </location>
</feature>
<dbReference type="GO" id="GO:0005737">
    <property type="term" value="C:cytoplasm"/>
    <property type="evidence" value="ECO:0007669"/>
    <property type="project" value="TreeGrafter"/>
</dbReference>
<feature type="coiled-coil region" evidence="1">
    <location>
        <begin position="338"/>
        <end position="442"/>
    </location>
</feature>
<feature type="region of interest" description="Disordered" evidence="2">
    <location>
        <begin position="558"/>
        <end position="615"/>
    </location>
</feature>
<dbReference type="InterPro" id="IPR021589">
    <property type="entry name" value="Cut12"/>
</dbReference>
<dbReference type="GO" id="GO:0032982">
    <property type="term" value="C:myosin filament"/>
    <property type="evidence" value="ECO:0007669"/>
    <property type="project" value="TreeGrafter"/>
</dbReference>
<feature type="compositionally biased region" description="Basic and acidic residues" evidence="2">
    <location>
        <begin position="26"/>
        <end position="42"/>
    </location>
</feature>
<organism evidence="4 5">
    <name type="scientific">Trichoglossum hirsutum</name>
    <dbReference type="NCBI Taxonomy" id="265104"/>
    <lineage>
        <taxon>Eukaryota</taxon>
        <taxon>Fungi</taxon>
        <taxon>Dikarya</taxon>
        <taxon>Ascomycota</taxon>
        <taxon>Pezizomycotina</taxon>
        <taxon>Geoglossomycetes</taxon>
        <taxon>Geoglossales</taxon>
        <taxon>Geoglossaceae</taxon>
        <taxon>Trichoglossum</taxon>
    </lineage>
</organism>
<keyword evidence="5" id="KW-1185">Reference proteome</keyword>
<evidence type="ECO:0000313" key="5">
    <source>
        <dbReference type="Proteomes" id="UP000750711"/>
    </source>
</evidence>
<dbReference type="GO" id="GO:0000146">
    <property type="term" value="F:microfilament motor activity"/>
    <property type="evidence" value="ECO:0007669"/>
    <property type="project" value="TreeGrafter"/>
</dbReference>
<feature type="domain" description="Spindle pole body-associated protein cut12" evidence="3">
    <location>
        <begin position="123"/>
        <end position="277"/>
    </location>
</feature>
<protein>
    <recommendedName>
        <fullName evidence="3">Spindle pole body-associated protein cut12 domain-containing protein</fullName>
    </recommendedName>
</protein>
<keyword evidence="1" id="KW-0175">Coiled coil</keyword>
<feature type="region of interest" description="Disordered" evidence="2">
    <location>
        <begin position="755"/>
        <end position="779"/>
    </location>
</feature>
<feature type="compositionally biased region" description="Basic and acidic residues" evidence="2">
    <location>
        <begin position="629"/>
        <end position="644"/>
    </location>
</feature>
<feature type="region of interest" description="Disordered" evidence="2">
    <location>
        <begin position="629"/>
        <end position="742"/>
    </location>
</feature>